<keyword evidence="6 9" id="KW-1133">Transmembrane helix</keyword>
<feature type="domain" description="Amino acid transporter transmembrane" evidence="10">
    <location>
        <begin position="50"/>
        <end position="430"/>
    </location>
</feature>
<dbReference type="Proteomes" id="UP001202479">
    <property type="component" value="Unassembled WGS sequence"/>
</dbReference>
<evidence type="ECO:0000256" key="3">
    <source>
        <dbReference type="ARBA" id="ARBA00022574"/>
    </source>
</evidence>
<dbReference type="RefSeq" id="XP_049178571.1">
    <property type="nucleotide sequence ID" value="XM_049325709.1"/>
</dbReference>
<evidence type="ECO:0000256" key="2">
    <source>
        <dbReference type="ARBA" id="ARBA00007830"/>
    </source>
</evidence>
<dbReference type="GeneID" id="73381900"/>
<feature type="transmembrane region" description="Helical" evidence="9">
    <location>
        <begin position="205"/>
        <end position="229"/>
    </location>
</feature>
<comment type="similarity">
    <text evidence="2">Belongs to the WD repeat rae1 family.</text>
</comment>
<proteinExistence type="inferred from homology"/>
<evidence type="ECO:0000256" key="6">
    <source>
        <dbReference type="ARBA" id="ARBA00022989"/>
    </source>
</evidence>
<dbReference type="SUPFAM" id="SSF50978">
    <property type="entry name" value="WD40 repeat-like"/>
    <property type="match status" value="1"/>
</dbReference>
<evidence type="ECO:0000313" key="11">
    <source>
        <dbReference type="EMBL" id="KAI3402824.2"/>
    </source>
</evidence>
<dbReference type="Pfam" id="PF00400">
    <property type="entry name" value="WD40"/>
    <property type="match status" value="4"/>
</dbReference>
<keyword evidence="3 8" id="KW-0853">WD repeat</keyword>
<evidence type="ECO:0000313" key="12">
    <source>
        <dbReference type="Proteomes" id="UP001202479"/>
    </source>
</evidence>
<keyword evidence="4 9" id="KW-0812">Transmembrane</keyword>
<dbReference type="AlphaFoldDB" id="A0AAI9SUB6"/>
<feature type="repeat" description="WD" evidence="8">
    <location>
        <begin position="683"/>
        <end position="724"/>
    </location>
</feature>
<evidence type="ECO:0000256" key="8">
    <source>
        <dbReference type="PROSITE-ProRule" id="PRU00221"/>
    </source>
</evidence>
<comment type="subcellular location">
    <subcellularLocation>
        <location evidence="1">Membrane</location>
    </subcellularLocation>
</comment>
<feature type="transmembrane region" description="Helical" evidence="9">
    <location>
        <begin position="118"/>
        <end position="142"/>
    </location>
</feature>
<feature type="domain" description="Amino acid transporter transmembrane" evidence="10">
    <location>
        <begin position="3"/>
        <end position="49"/>
    </location>
</feature>
<dbReference type="PANTHER" id="PTHR10971">
    <property type="entry name" value="MRNA EXPORT FACTOR AND BUB3"/>
    <property type="match status" value="1"/>
</dbReference>
<feature type="transmembrane region" description="Helical" evidence="9">
    <location>
        <begin position="96"/>
        <end position="112"/>
    </location>
</feature>
<evidence type="ECO:0000256" key="5">
    <source>
        <dbReference type="ARBA" id="ARBA00022737"/>
    </source>
</evidence>
<comment type="caution">
    <text evidence="11">The sequence shown here is derived from an EMBL/GenBank/DDBJ whole genome shotgun (WGS) entry which is preliminary data.</text>
</comment>
<sequence>MTRATIKSGTINILNTVIGAGILAMPYGLRQNGLLFGCILIIWSACTSSFVFDSAISIKCFGVGVSYLVVIGDLMPKIMESLKTVDADSILMNRNFWITVFMWVVVAPLSYLKKLSSLRYTSVLALFSVAYLIFLVIGNYIAKSRHGILIPAEKIEWYGPLSWGRTLGSFPMFVFSYTCHQNMFAIINELQPDAKDGSQTRQSNFIIWNALLTASVSYLLVAVFGYLTFGDEVDADIITMYPSGSVSTLVGNLSIVVMSSLSFPLQCHPCRGSINHVIYFIKKGVESTRLRHSVAKTNQYGSVNSSSRSSMYSDAESLNSDAVPSLLEESFISTTPVEGAHDTLGHAPINVPLTSRRFYTITTVIVVLSYVVALSVTSLAKVLAFVGSTGSTSIAFILPGLFGYILITPLEPRTKLTKLEAFCKYGGLVLAELLNDITLNNPPEDSIEDLSFSPQQDLLAVASWDKKVRIYEIDTNTGNNQGKAMYEHNAPVFSSRWSSDGTKVVSGGADNQVKIFDLTSQQQQQIGQHDAPVRSVRYVECGPSNTPVVASGSWDKTLKYWDMRTPNPVSTISLPERCYAMDSAQKLLVVGCAERHISIIDLNNPQQVFKTSQSPLKWQTRTVACYPQANGFAIGSIEGRCAIQYITESEQKKFGFSFKCHRKGGTGSASGGSASGGTGARANESQAYPVNAISFHPIFGTFSTAGSDGTFCFWDKDAKQRLKSFPELPGSISATAFNKNGSIFAYVVSYDWSLGYMGNRPDYPNFVKLHATKEVEIKQKNKR</sequence>
<reference evidence="11" key="1">
    <citation type="journal article" date="2022" name="DNA Res.">
        <title>Genome analysis of five recently described species of the CUG-Ser clade uncovers Candida theae as a new hybrid lineage with pathogenic potential in the Candida parapsilosis species complex.</title>
        <authorList>
            <person name="Mixao V."/>
            <person name="Del Olmo V."/>
            <person name="Hegedusova E."/>
            <person name="Saus E."/>
            <person name="Pryszcz L."/>
            <person name="Cillingova A."/>
            <person name="Nosek J."/>
            <person name="Gabaldon T."/>
        </authorList>
    </citation>
    <scope>NUCLEOTIDE SEQUENCE</scope>
    <source>
        <strain evidence="11">CBS 10844</strain>
    </source>
</reference>
<feature type="transmembrane region" description="Helical" evidence="9">
    <location>
        <begin position="358"/>
        <end position="376"/>
    </location>
</feature>
<dbReference type="SMART" id="SM00320">
    <property type="entry name" value="WD40"/>
    <property type="match status" value="5"/>
</dbReference>
<feature type="repeat" description="WD" evidence="8">
    <location>
        <begin position="485"/>
        <end position="526"/>
    </location>
</feature>
<feature type="transmembrane region" description="Helical" evidence="9">
    <location>
        <begin position="241"/>
        <end position="263"/>
    </location>
</feature>
<keyword evidence="12" id="KW-1185">Reference proteome</keyword>
<evidence type="ECO:0000256" key="7">
    <source>
        <dbReference type="ARBA" id="ARBA00023136"/>
    </source>
</evidence>
<dbReference type="InterPro" id="IPR013057">
    <property type="entry name" value="AA_transpt_TM"/>
</dbReference>
<feature type="transmembrane region" description="Helical" evidence="9">
    <location>
        <begin position="382"/>
        <end position="407"/>
    </location>
</feature>
<gene>
    <name evidence="11" type="ORF">KGF56_004285</name>
</gene>
<dbReference type="Pfam" id="PF01490">
    <property type="entry name" value="Aa_trans"/>
    <property type="match status" value="2"/>
</dbReference>
<keyword evidence="5" id="KW-0677">Repeat</keyword>
<keyword evidence="7 9" id="KW-0472">Membrane</keyword>
<dbReference type="GO" id="GO:0016020">
    <property type="term" value="C:membrane"/>
    <property type="evidence" value="ECO:0007669"/>
    <property type="project" value="UniProtKB-SubCell"/>
</dbReference>
<feature type="transmembrane region" description="Helical" evidence="9">
    <location>
        <begin position="56"/>
        <end position="75"/>
    </location>
</feature>
<dbReference type="InterPro" id="IPR015943">
    <property type="entry name" value="WD40/YVTN_repeat-like_dom_sf"/>
</dbReference>
<name>A0AAI9SUB6_9ASCO</name>
<dbReference type="Gene3D" id="2.130.10.10">
    <property type="entry name" value="YVTN repeat-like/Quinoprotein amine dehydrogenase"/>
    <property type="match status" value="1"/>
</dbReference>
<evidence type="ECO:0000256" key="1">
    <source>
        <dbReference type="ARBA" id="ARBA00004370"/>
    </source>
</evidence>
<evidence type="ECO:0000256" key="9">
    <source>
        <dbReference type="SAM" id="Phobius"/>
    </source>
</evidence>
<evidence type="ECO:0000259" key="10">
    <source>
        <dbReference type="Pfam" id="PF01490"/>
    </source>
</evidence>
<dbReference type="PROSITE" id="PS50082">
    <property type="entry name" value="WD_REPEATS_2"/>
    <property type="match status" value="3"/>
</dbReference>
<dbReference type="EMBL" id="JAHUZD010000140">
    <property type="protein sequence ID" value="KAI3402824.2"/>
    <property type="molecule type" value="Genomic_DNA"/>
</dbReference>
<organism evidence="11 12">
    <name type="scientific">Candida oxycetoniae</name>
    <dbReference type="NCBI Taxonomy" id="497107"/>
    <lineage>
        <taxon>Eukaryota</taxon>
        <taxon>Fungi</taxon>
        <taxon>Dikarya</taxon>
        <taxon>Ascomycota</taxon>
        <taxon>Saccharomycotina</taxon>
        <taxon>Pichiomycetes</taxon>
        <taxon>Debaryomycetaceae</taxon>
        <taxon>Candida/Lodderomyces clade</taxon>
        <taxon>Candida</taxon>
    </lineage>
</organism>
<dbReference type="InterPro" id="IPR001680">
    <property type="entry name" value="WD40_rpt"/>
</dbReference>
<dbReference type="FunFam" id="2.130.10.10:FF:000190">
    <property type="entry name" value="Nuclear pore complex subunit"/>
    <property type="match status" value="1"/>
</dbReference>
<dbReference type="InterPro" id="IPR036322">
    <property type="entry name" value="WD40_repeat_dom_sf"/>
</dbReference>
<protein>
    <submittedName>
        <fullName evidence="11">GLE2</fullName>
    </submittedName>
</protein>
<evidence type="ECO:0000256" key="4">
    <source>
        <dbReference type="ARBA" id="ARBA00022692"/>
    </source>
</evidence>
<accession>A0AAI9SUB6</accession>
<feature type="repeat" description="WD" evidence="8">
    <location>
        <begin position="526"/>
        <end position="571"/>
    </location>
</feature>
<dbReference type="PROSITE" id="PS50294">
    <property type="entry name" value="WD_REPEATS_REGION"/>
    <property type="match status" value="1"/>
</dbReference>